<dbReference type="InterPro" id="IPR036388">
    <property type="entry name" value="WH-like_DNA-bd_sf"/>
</dbReference>
<dbReference type="Proteomes" id="UP000605148">
    <property type="component" value="Unassembled WGS sequence"/>
</dbReference>
<dbReference type="InterPro" id="IPR001845">
    <property type="entry name" value="HTH_ArsR_DNA-bd_dom"/>
</dbReference>
<dbReference type="EMBL" id="BMFA01000003">
    <property type="protein sequence ID" value="GGB42697.1"/>
    <property type="molecule type" value="Genomic_DNA"/>
</dbReference>
<evidence type="ECO:0000256" key="3">
    <source>
        <dbReference type="ARBA" id="ARBA00023163"/>
    </source>
</evidence>
<dbReference type="AlphaFoldDB" id="A0A916TFL9"/>
<dbReference type="PANTHER" id="PTHR33154">
    <property type="entry name" value="TRANSCRIPTIONAL REGULATOR, ARSR FAMILY"/>
    <property type="match status" value="1"/>
</dbReference>
<dbReference type="SMART" id="SM00418">
    <property type="entry name" value="HTH_ARSR"/>
    <property type="match status" value="1"/>
</dbReference>
<dbReference type="PRINTS" id="PR00778">
    <property type="entry name" value="HTHARSR"/>
</dbReference>
<organism evidence="5 6">
    <name type="scientific">Roseibium aquae</name>
    <dbReference type="NCBI Taxonomy" id="1323746"/>
    <lineage>
        <taxon>Bacteria</taxon>
        <taxon>Pseudomonadati</taxon>
        <taxon>Pseudomonadota</taxon>
        <taxon>Alphaproteobacteria</taxon>
        <taxon>Hyphomicrobiales</taxon>
        <taxon>Stappiaceae</taxon>
        <taxon>Roseibium</taxon>
    </lineage>
</organism>
<dbReference type="RefSeq" id="WP_244299008.1">
    <property type="nucleotide sequence ID" value="NZ_BMFA01000003.1"/>
</dbReference>
<dbReference type="Pfam" id="PF12840">
    <property type="entry name" value="HTH_20"/>
    <property type="match status" value="1"/>
</dbReference>
<evidence type="ECO:0000313" key="6">
    <source>
        <dbReference type="Proteomes" id="UP000605148"/>
    </source>
</evidence>
<keyword evidence="3" id="KW-0804">Transcription</keyword>
<protein>
    <recommendedName>
        <fullName evidence="4">HTH arsR-type domain-containing protein</fullName>
    </recommendedName>
</protein>
<reference evidence="5" key="1">
    <citation type="journal article" date="2014" name="Int. J. Syst. Evol. Microbiol.">
        <title>Complete genome sequence of Corynebacterium casei LMG S-19264T (=DSM 44701T), isolated from a smear-ripened cheese.</title>
        <authorList>
            <consortium name="US DOE Joint Genome Institute (JGI-PGF)"/>
            <person name="Walter F."/>
            <person name="Albersmeier A."/>
            <person name="Kalinowski J."/>
            <person name="Ruckert C."/>
        </authorList>
    </citation>
    <scope>NUCLEOTIDE SEQUENCE</scope>
    <source>
        <strain evidence="5">CGMCC 1.12426</strain>
    </source>
</reference>
<dbReference type="InterPro" id="IPR051081">
    <property type="entry name" value="HTH_MetalResp_TranReg"/>
</dbReference>
<keyword evidence="1" id="KW-0805">Transcription regulation</keyword>
<dbReference type="Gene3D" id="1.10.10.10">
    <property type="entry name" value="Winged helix-like DNA-binding domain superfamily/Winged helix DNA-binding domain"/>
    <property type="match status" value="1"/>
</dbReference>
<dbReference type="InterPro" id="IPR036390">
    <property type="entry name" value="WH_DNA-bd_sf"/>
</dbReference>
<dbReference type="SUPFAM" id="SSF46785">
    <property type="entry name" value="Winged helix' DNA-binding domain"/>
    <property type="match status" value="1"/>
</dbReference>
<dbReference type="GO" id="GO:0003700">
    <property type="term" value="F:DNA-binding transcription factor activity"/>
    <property type="evidence" value="ECO:0007669"/>
    <property type="project" value="InterPro"/>
</dbReference>
<evidence type="ECO:0000256" key="2">
    <source>
        <dbReference type="ARBA" id="ARBA00023125"/>
    </source>
</evidence>
<dbReference type="PROSITE" id="PS50987">
    <property type="entry name" value="HTH_ARSR_2"/>
    <property type="match status" value="1"/>
</dbReference>
<dbReference type="PANTHER" id="PTHR33154:SF15">
    <property type="entry name" value="REGULATORY PROTEIN ARSR"/>
    <property type="match status" value="1"/>
</dbReference>
<gene>
    <name evidence="5" type="ORF">GCM10011316_13250</name>
</gene>
<evidence type="ECO:0000313" key="5">
    <source>
        <dbReference type="EMBL" id="GGB42697.1"/>
    </source>
</evidence>
<dbReference type="CDD" id="cd00090">
    <property type="entry name" value="HTH_ARSR"/>
    <property type="match status" value="1"/>
</dbReference>
<name>A0A916TFL9_9HYPH</name>
<keyword evidence="2" id="KW-0238">DNA-binding</keyword>
<sequence>MIGQTDPQPDACDVRPNSFEDLARVYRALGHPARLAILDNLANRSQACCGDIVRCLPLAQSTVSQHLNVLKEAGLLECRVEGRSCHYRINLSVLRQAVGASHDYLSAVSAAPDIPLVECLDQTGSDTGLIPAKETAFD</sequence>
<dbReference type="NCBIfam" id="NF033788">
    <property type="entry name" value="HTH_metalloreg"/>
    <property type="match status" value="1"/>
</dbReference>
<evidence type="ECO:0000259" key="4">
    <source>
        <dbReference type="PROSITE" id="PS50987"/>
    </source>
</evidence>
<keyword evidence="6" id="KW-1185">Reference proteome</keyword>
<comment type="caution">
    <text evidence="5">The sequence shown here is derived from an EMBL/GenBank/DDBJ whole genome shotgun (WGS) entry which is preliminary data.</text>
</comment>
<dbReference type="InterPro" id="IPR011991">
    <property type="entry name" value="ArsR-like_HTH"/>
</dbReference>
<proteinExistence type="predicted"/>
<evidence type="ECO:0000256" key="1">
    <source>
        <dbReference type="ARBA" id="ARBA00023015"/>
    </source>
</evidence>
<dbReference type="GO" id="GO:0003677">
    <property type="term" value="F:DNA binding"/>
    <property type="evidence" value="ECO:0007669"/>
    <property type="project" value="UniProtKB-KW"/>
</dbReference>
<accession>A0A916TFL9</accession>
<feature type="domain" description="HTH arsR-type" evidence="4">
    <location>
        <begin position="14"/>
        <end position="109"/>
    </location>
</feature>
<reference evidence="5" key="2">
    <citation type="submission" date="2020-09" db="EMBL/GenBank/DDBJ databases">
        <authorList>
            <person name="Sun Q."/>
            <person name="Zhou Y."/>
        </authorList>
    </citation>
    <scope>NUCLEOTIDE SEQUENCE</scope>
    <source>
        <strain evidence="5">CGMCC 1.12426</strain>
    </source>
</reference>